<dbReference type="InterPro" id="IPR011055">
    <property type="entry name" value="Dup_hybrid_motif"/>
</dbReference>
<dbReference type="Gene3D" id="2.70.70.10">
    <property type="entry name" value="Glucose Permease (Domain IIA)"/>
    <property type="match status" value="1"/>
</dbReference>
<feature type="coiled-coil region" evidence="1">
    <location>
        <begin position="18"/>
        <end position="108"/>
    </location>
</feature>
<dbReference type="Gene3D" id="6.10.250.3150">
    <property type="match status" value="1"/>
</dbReference>
<gene>
    <name evidence="4" type="ORF">Thimo_3670</name>
</gene>
<feature type="coiled-coil region" evidence="1">
    <location>
        <begin position="186"/>
        <end position="238"/>
    </location>
</feature>
<dbReference type="PANTHER" id="PTHR21666:SF270">
    <property type="entry name" value="MUREIN HYDROLASE ACTIVATOR ENVC"/>
    <property type="match status" value="1"/>
</dbReference>
<evidence type="ECO:0000313" key="4">
    <source>
        <dbReference type="EMBL" id="AGA92326.1"/>
    </source>
</evidence>
<dbReference type="SUPFAM" id="SSF51261">
    <property type="entry name" value="Duplicated hybrid motif"/>
    <property type="match status" value="1"/>
</dbReference>
<protein>
    <submittedName>
        <fullName evidence="4">Membrane-bound metallopeptidase</fullName>
    </submittedName>
</protein>
<proteinExistence type="predicted"/>
<dbReference type="GO" id="GO:0004222">
    <property type="term" value="F:metalloendopeptidase activity"/>
    <property type="evidence" value="ECO:0007669"/>
    <property type="project" value="TreeGrafter"/>
</dbReference>
<keyword evidence="5" id="KW-1185">Reference proteome</keyword>
<evidence type="ECO:0000259" key="3">
    <source>
        <dbReference type="Pfam" id="PF01551"/>
    </source>
</evidence>
<dbReference type="InterPro" id="IPR050570">
    <property type="entry name" value="Cell_wall_metabolism_enzyme"/>
</dbReference>
<evidence type="ECO:0000256" key="1">
    <source>
        <dbReference type="SAM" id="Coils"/>
    </source>
</evidence>
<keyword evidence="1" id="KW-0175">Coiled coil</keyword>
<dbReference type="InterPro" id="IPR016047">
    <property type="entry name" value="M23ase_b-sheet_dom"/>
</dbReference>
<dbReference type="FunFam" id="2.70.70.10:FF:000003">
    <property type="entry name" value="Murein hydrolase activator EnvC"/>
    <property type="match status" value="1"/>
</dbReference>
<accession>L0H266</accession>
<feature type="chain" id="PRO_5003943576" evidence="2">
    <location>
        <begin position="20"/>
        <end position="387"/>
    </location>
</feature>
<keyword evidence="2" id="KW-0732">Signal</keyword>
<feature type="domain" description="M23ase beta-sheet core" evidence="3">
    <location>
        <begin position="282"/>
        <end position="375"/>
    </location>
</feature>
<sequence length="387" mass="42762">MWKIFLLAILIAPLATASADELADLERQRRDLNTIEQQVGALREDLAAQRAERTRLLQDLEQSERDVAALARAEHQLGVEITDQQRAIDDLQRQFAAETEVLAREQRDLAELLRAVYAAGRADRLRLLLDQEDVERLSRLFAYYDYINRERLARISSTQARAAGLAGLAAAAEEEAVRLRRLAGHQRETRARLEAARERRGQLLAEVERSIASRAERIAALETDAASLRALIAELEQRGQILAEADLVTEPLAERRGRLPWPVAGRILTHFGAPKDAGRLRWDGVVLAAPEGGAVRAVHPGRVVYADWLRGLGLLVIIDHGDGYMTLYGNNQAILTGAGEWVAGGETIALSGTTGGRGAEGLYFAVRHGRKPLDPERWCSAKASFED</sequence>
<dbReference type="CDD" id="cd12797">
    <property type="entry name" value="M23_peptidase"/>
    <property type="match status" value="1"/>
</dbReference>
<name>L0H266_9GAMM</name>
<dbReference type="AlphaFoldDB" id="L0H266"/>
<dbReference type="EMBL" id="CP003051">
    <property type="protein sequence ID" value="AGA92326.1"/>
    <property type="molecule type" value="Genomic_DNA"/>
</dbReference>
<dbReference type="Pfam" id="PF01551">
    <property type="entry name" value="Peptidase_M23"/>
    <property type="match status" value="1"/>
</dbReference>
<feature type="signal peptide" evidence="2">
    <location>
        <begin position="1"/>
        <end position="19"/>
    </location>
</feature>
<dbReference type="eggNOG" id="COG4942">
    <property type="taxonomic scope" value="Bacteria"/>
</dbReference>
<organism evidence="4 5">
    <name type="scientific">Thioflavicoccus mobilis 8321</name>
    <dbReference type="NCBI Taxonomy" id="765912"/>
    <lineage>
        <taxon>Bacteria</taxon>
        <taxon>Pseudomonadati</taxon>
        <taxon>Pseudomonadota</taxon>
        <taxon>Gammaproteobacteria</taxon>
        <taxon>Chromatiales</taxon>
        <taxon>Chromatiaceae</taxon>
        <taxon>Thioflavicoccus</taxon>
    </lineage>
</organism>
<dbReference type="PANTHER" id="PTHR21666">
    <property type="entry name" value="PEPTIDASE-RELATED"/>
    <property type="match status" value="1"/>
</dbReference>
<dbReference type="KEGG" id="tmb:Thimo_3670"/>
<evidence type="ECO:0000313" key="5">
    <source>
        <dbReference type="Proteomes" id="UP000010816"/>
    </source>
</evidence>
<reference evidence="4 5" key="1">
    <citation type="submission" date="2011-09" db="EMBL/GenBank/DDBJ databases">
        <title>Complete sequence of chromosome of Thioflavicoccus mobilis 8321.</title>
        <authorList>
            <consortium name="US DOE Joint Genome Institute"/>
            <person name="Lucas S."/>
            <person name="Han J."/>
            <person name="Lapidus A."/>
            <person name="Cheng J.-F."/>
            <person name="Goodwin L."/>
            <person name="Pitluck S."/>
            <person name="Peters L."/>
            <person name="Ovchinnikova G."/>
            <person name="Lu M."/>
            <person name="Detter J.C."/>
            <person name="Han C."/>
            <person name="Tapia R."/>
            <person name="Land M."/>
            <person name="Hauser L."/>
            <person name="Kyrpides N."/>
            <person name="Ivanova N."/>
            <person name="Pagani I."/>
            <person name="Vogl K."/>
            <person name="Liu Z."/>
            <person name="Imhoff J."/>
            <person name="Thiel V."/>
            <person name="Frigaard N.-U."/>
            <person name="Bryant D."/>
            <person name="Woyke T."/>
        </authorList>
    </citation>
    <scope>NUCLEOTIDE SEQUENCE [LARGE SCALE GENOMIC DNA]</scope>
    <source>
        <strain evidence="4 5">8321</strain>
    </source>
</reference>
<evidence type="ECO:0000256" key="2">
    <source>
        <dbReference type="SAM" id="SignalP"/>
    </source>
</evidence>
<dbReference type="HOGENOM" id="CLU_029425_4_0_6"/>
<dbReference type="Proteomes" id="UP000010816">
    <property type="component" value="Chromosome"/>
</dbReference>
<dbReference type="STRING" id="765912.Thimo_3670"/>